<keyword evidence="2" id="KW-1185">Reference proteome</keyword>
<proteinExistence type="predicted"/>
<protein>
    <submittedName>
        <fullName evidence="1">Uncharacterized protein</fullName>
    </submittedName>
</protein>
<dbReference type="EMBL" id="BGPR01027384">
    <property type="protein sequence ID" value="GBN97819.1"/>
    <property type="molecule type" value="Genomic_DNA"/>
</dbReference>
<dbReference type="Proteomes" id="UP000499080">
    <property type="component" value="Unassembled WGS sequence"/>
</dbReference>
<reference evidence="1 2" key="1">
    <citation type="journal article" date="2019" name="Sci. Rep.">
        <title>Orb-weaving spider Araneus ventricosus genome elucidates the spidroin gene catalogue.</title>
        <authorList>
            <person name="Kono N."/>
            <person name="Nakamura H."/>
            <person name="Ohtoshi R."/>
            <person name="Moran D.A.P."/>
            <person name="Shinohara A."/>
            <person name="Yoshida Y."/>
            <person name="Fujiwara M."/>
            <person name="Mori M."/>
            <person name="Tomita M."/>
            <person name="Arakawa K."/>
        </authorList>
    </citation>
    <scope>NUCLEOTIDE SEQUENCE [LARGE SCALE GENOMIC DNA]</scope>
</reference>
<feature type="non-terminal residue" evidence="1">
    <location>
        <position position="1"/>
    </location>
</feature>
<evidence type="ECO:0000313" key="1">
    <source>
        <dbReference type="EMBL" id="GBN97819.1"/>
    </source>
</evidence>
<name>A0A4Y2TEI9_ARAVE</name>
<sequence>TKQEVPLKKLSAEQMIVWEARDLELVEAWAFRDTEKLPENSMSHLARLYKADNYSEIQF</sequence>
<comment type="caution">
    <text evidence="1">The sequence shown here is derived from an EMBL/GenBank/DDBJ whole genome shotgun (WGS) entry which is preliminary data.</text>
</comment>
<organism evidence="1 2">
    <name type="scientific">Araneus ventricosus</name>
    <name type="common">Orbweaver spider</name>
    <name type="synonym">Epeira ventricosa</name>
    <dbReference type="NCBI Taxonomy" id="182803"/>
    <lineage>
        <taxon>Eukaryota</taxon>
        <taxon>Metazoa</taxon>
        <taxon>Ecdysozoa</taxon>
        <taxon>Arthropoda</taxon>
        <taxon>Chelicerata</taxon>
        <taxon>Arachnida</taxon>
        <taxon>Araneae</taxon>
        <taxon>Araneomorphae</taxon>
        <taxon>Entelegynae</taxon>
        <taxon>Araneoidea</taxon>
        <taxon>Araneidae</taxon>
        <taxon>Araneus</taxon>
    </lineage>
</organism>
<accession>A0A4Y2TEI9</accession>
<dbReference type="AlphaFoldDB" id="A0A4Y2TEI9"/>
<evidence type="ECO:0000313" key="2">
    <source>
        <dbReference type="Proteomes" id="UP000499080"/>
    </source>
</evidence>
<gene>
    <name evidence="1" type="ORF">AVEN_212558_1</name>
</gene>